<proteinExistence type="predicted"/>
<dbReference type="InterPro" id="IPR018289">
    <property type="entry name" value="MULE_transposase_dom"/>
</dbReference>
<sequence length="211" mass="24358">MAQYNVTMDDMLANLFWANGGNMLDYQYFGDVLAFDSIYKKNKCKRPLVIFSGGNNHKKTCIFGFGLVLDESIASYTWLLENFLEVMCNKLFNWWLYADMVVEDFETEWVEASAKFGLNGTLWENQVYGKREMWANAYLHDKFCARNNELLSQFRSTYGDPVLTTSLDSIEGFAARVYTQAVFNHVKKKIEVVTSVNFVGFRGRLPPKCTQ</sequence>
<evidence type="ECO:0000313" key="3">
    <source>
        <dbReference type="Proteomes" id="UP000289738"/>
    </source>
</evidence>
<evidence type="ECO:0000259" key="1">
    <source>
        <dbReference type="Pfam" id="PF10551"/>
    </source>
</evidence>
<keyword evidence="3" id="KW-1185">Reference proteome</keyword>
<comment type="caution">
    <text evidence="2">The sequence shown here is derived from an EMBL/GenBank/DDBJ whole genome shotgun (WGS) entry which is preliminary data.</text>
</comment>
<dbReference type="EMBL" id="SDMP01000012">
    <property type="protein sequence ID" value="RYR25056.1"/>
    <property type="molecule type" value="Genomic_DNA"/>
</dbReference>
<protein>
    <recommendedName>
        <fullName evidence="1">MULE transposase domain-containing protein</fullName>
    </recommendedName>
</protein>
<reference evidence="2 3" key="1">
    <citation type="submission" date="2019-01" db="EMBL/GenBank/DDBJ databases">
        <title>Sequencing of cultivated peanut Arachis hypogaea provides insights into genome evolution and oil improvement.</title>
        <authorList>
            <person name="Chen X."/>
        </authorList>
    </citation>
    <scope>NUCLEOTIDE SEQUENCE [LARGE SCALE GENOMIC DNA]</scope>
    <source>
        <strain evidence="3">cv. Fuhuasheng</strain>
        <tissue evidence="2">Leaves</tissue>
    </source>
</reference>
<evidence type="ECO:0000313" key="2">
    <source>
        <dbReference type="EMBL" id="RYR25056.1"/>
    </source>
</evidence>
<feature type="domain" description="MULE transposase" evidence="1">
    <location>
        <begin position="32"/>
        <end position="87"/>
    </location>
</feature>
<accession>A0A445AF51</accession>
<dbReference type="Proteomes" id="UP000289738">
    <property type="component" value="Chromosome B02"/>
</dbReference>
<dbReference type="PANTHER" id="PTHR47718">
    <property type="entry name" value="OS01G0519700 PROTEIN"/>
    <property type="match status" value="1"/>
</dbReference>
<dbReference type="STRING" id="3818.A0A445AF51"/>
<dbReference type="AlphaFoldDB" id="A0A445AF51"/>
<gene>
    <name evidence="2" type="ORF">Ahy_B02g058695</name>
</gene>
<name>A0A445AF51_ARAHY</name>
<dbReference type="Pfam" id="PF10551">
    <property type="entry name" value="MULE"/>
    <property type="match status" value="1"/>
</dbReference>
<organism evidence="2 3">
    <name type="scientific">Arachis hypogaea</name>
    <name type="common">Peanut</name>
    <dbReference type="NCBI Taxonomy" id="3818"/>
    <lineage>
        <taxon>Eukaryota</taxon>
        <taxon>Viridiplantae</taxon>
        <taxon>Streptophyta</taxon>
        <taxon>Embryophyta</taxon>
        <taxon>Tracheophyta</taxon>
        <taxon>Spermatophyta</taxon>
        <taxon>Magnoliopsida</taxon>
        <taxon>eudicotyledons</taxon>
        <taxon>Gunneridae</taxon>
        <taxon>Pentapetalae</taxon>
        <taxon>rosids</taxon>
        <taxon>fabids</taxon>
        <taxon>Fabales</taxon>
        <taxon>Fabaceae</taxon>
        <taxon>Papilionoideae</taxon>
        <taxon>50 kb inversion clade</taxon>
        <taxon>dalbergioids sensu lato</taxon>
        <taxon>Dalbergieae</taxon>
        <taxon>Pterocarpus clade</taxon>
        <taxon>Arachis</taxon>
    </lineage>
</organism>